<evidence type="ECO:0000313" key="7">
    <source>
        <dbReference type="Proteomes" id="UP000663833"/>
    </source>
</evidence>
<comment type="caution">
    <text evidence="2">The sequence shown here is derived from an EMBL/GenBank/DDBJ whole genome shotgun (WGS) entry which is preliminary data.</text>
</comment>
<protein>
    <submittedName>
        <fullName evidence="2">Uncharacterized protein</fullName>
    </submittedName>
</protein>
<organism evidence="2 7">
    <name type="scientific">Rotaria socialis</name>
    <dbReference type="NCBI Taxonomy" id="392032"/>
    <lineage>
        <taxon>Eukaryota</taxon>
        <taxon>Metazoa</taxon>
        <taxon>Spiralia</taxon>
        <taxon>Gnathifera</taxon>
        <taxon>Rotifera</taxon>
        <taxon>Eurotatoria</taxon>
        <taxon>Bdelloidea</taxon>
        <taxon>Philodinida</taxon>
        <taxon>Philodinidae</taxon>
        <taxon>Rotaria</taxon>
    </lineage>
</organism>
<evidence type="ECO:0000313" key="2">
    <source>
        <dbReference type="EMBL" id="CAF3302278.1"/>
    </source>
</evidence>
<dbReference type="Proteomes" id="UP000663865">
    <property type="component" value="Unassembled WGS sequence"/>
</dbReference>
<dbReference type="EMBL" id="CAJNYT010001310">
    <property type="protein sequence ID" value="CAF3404468.1"/>
    <property type="molecule type" value="Genomic_DNA"/>
</dbReference>
<dbReference type="Proteomes" id="UP000663825">
    <property type="component" value="Unassembled WGS sequence"/>
</dbReference>
<dbReference type="Proteomes" id="UP000663869">
    <property type="component" value="Unassembled WGS sequence"/>
</dbReference>
<dbReference type="AlphaFoldDB" id="A0A817SPL5"/>
<evidence type="ECO:0000313" key="6">
    <source>
        <dbReference type="EMBL" id="CAF3742544.1"/>
    </source>
</evidence>
<reference evidence="2" key="1">
    <citation type="submission" date="2021-02" db="EMBL/GenBank/DDBJ databases">
        <authorList>
            <person name="Nowell W R."/>
        </authorList>
    </citation>
    <scope>NUCLEOTIDE SEQUENCE</scope>
</reference>
<evidence type="ECO:0000313" key="4">
    <source>
        <dbReference type="EMBL" id="CAF3405228.1"/>
    </source>
</evidence>
<dbReference type="EMBL" id="CAJNYD010000857">
    <property type="protein sequence ID" value="CAF3302278.1"/>
    <property type="molecule type" value="Genomic_DNA"/>
</dbReference>
<keyword evidence="1" id="KW-0812">Transmembrane</keyword>
<name>A0A817SPL5_9BILA</name>
<gene>
    <name evidence="6" type="ORF">FME351_LOCUS30355</name>
    <name evidence="3" type="ORF">GRG538_LOCUS10320</name>
    <name evidence="4" type="ORF">KIK155_LOCUS8510</name>
    <name evidence="2" type="ORF">LUA448_LOCUS8181</name>
    <name evidence="5" type="ORF">TIS948_LOCUS29161</name>
</gene>
<dbReference type="Proteomes" id="UP000663872">
    <property type="component" value="Unassembled WGS sequence"/>
</dbReference>
<accession>A0A817SPL5</accession>
<evidence type="ECO:0000313" key="5">
    <source>
        <dbReference type="EMBL" id="CAF3417534.1"/>
    </source>
</evidence>
<dbReference type="EMBL" id="CAJNYU010004309">
    <property type="protein sequence ID" value="CAF3742544.1"/>
    <property type="molecule type" value="Genomic_DNA"/>
</dbReference>
<sequence>MSKTKVQEEARKTNSFNLQEFERVLFHSSIYQYDLPIDRSEKELKSFNVWLRRCFIILFALFILITIHL</sequence>
<keyword evidence="1" id="KW-0472">Membrane</keyword>
<proteinExistence type="predicted"/>
<keyword evidence="1" id="KW-1133">Transmembrane helix</keyword>
<dbReference type="Proteomes" id="UP000663833">
    <property type="component" value="Unassembled WGS sequence"/>
</dbReference>
<feature type="transmembrane region" description="Helical" evidence="1">
    <location>
        <begin position="49"/>
        <end position="67"/>
    </location>
</feature>
<dbReference type="EMBL" id="CAJNXB010005296">
    <property type="protein sequence ID" value="CAF3417534.1"/>
    <property type="molecule type" value="Genomic_DNA"/>
</dbReference>
<evidence type="ECO:0000313" key="3">
    <source>
        <dbReference type="EMBL" id="CAF3404468.1"/>
    </source>
</evidence>
<evidence type="ECO:0000256" key="1">
    <source>
        <dbReference type="SAM" id="Phobius"/>
    </source>
</evidence>
<dbReference type="EMBL" id="CAJNYV010001118">
    <property type="protein sequence ID" value="CAF3405228.1"/>
    <property type="molecule type" value="Genomic_DNA"/>
</dbReference>